<keyword evidence="3" id="KW-1185">Reference proteome</keyword>
<proteinExistence type="predicted"/>
<reference evidence="2 3" key="1">
    <citation type="submission" date="2019-04" db="EMBL/GenBank/DDBJ databases">
        <title>An improved genome assembly and genetic linkage map for asparagus bean, Vigna unguiculata ssp. sesquipedialis.</title>
        <authorList>
            <person name="Xia Q."/>
            <person name="Zhang R."/>
            <person name="Dong Y."/>
        </authorList>
    </citation>
    <scope>NUCLEOTIDE SEQUENCE [LARGE SCALE GENOMIC DNA]</scope>
    <source>
        <tissue evidence="2">Leaf</tissue>
    </source>
</reference>
<sequence length="97" mass="10816">MSDDSFNVIVHHGGEVETHEEAVEVEIGDANGLNSDVEVEGEIEVETMPETVENAPTAETQTTQPPRNEVESQATSLPTPEEPFQQFKMKLQIRRRP</sequence>
<dbReference type="AlphaFoldDB" id="A0A4D6MN18"/>
<evidence type="ECO:0000256" key="1">
    <source>
        <dbReference type="SAM" id="MobiDB-lite"/>
    </source>
</evidence>
<feature type="compositionally biased region" description="Low complexity" evidence="1">
    <location>
        <begin position="55"/>
        <end position="66"/>
    </location>
</feature>
<name>A0A4D6MN18_VIGUN</name>
<evidence type="ECO:0000313" key="2">
    <source>
        <dbReference type="EMBL" id="QCE01377.1"/>
    </source>
</evidence>
<gene>
    <name evidence="2" type="ORF">DEO72_LG7g2674</name>
</gene>
<dbReference type="Proteomes" id="UP000501690">
    <property type="component" value="Linkage Group LG7"/>
</dbReference>
<accession>A0A4D6MN18</accession>
<dbReference type="EMBL" id="CP039351">
    <property type="protein sequence ID" value="QCE01377.1"/>
    <property type="molecule type" value="Genomic_DNA"/>
</dbReference>
<feature type="region of interest" description="Disordered" evidence="1">
    <location>
        <begin position="47"/>
        <end position="83"/>
    </location>
</feature>
<protein>
    <submittedName>
        <fullName evidence="2">Uncharacterized protein</fullName>
    </submittedName>
</protein>
<evidence type="ECO:0000313" key="3">
    <source>
        <dbReference type="Proteomes" id="UP000501690"/>
    </source>
</evidence>
<organism evidence="2 3">
    <name type="scientific">Vigna unguiculata</name>
    <name type="common">Cowpea</name>
    <dbReference type="NCBI Taxonomy" id="3917"/>
    <lineage>
        <taxon>Eukaryota</taxon>
        <taxon>Viridiplantae</taxon>
        <taxon>Streptophyta</taxon>
        <taxon>Embryophyta</taxon>
        <taxon>Tracheophyta</taxon>
        <taxon>Spermatophyta</taxon>
        <taxon>Magnoliopsida</taxon>
        <taxon>eudicotyledons</taxon>
        <taxon>Gunneridae</taxon>
        <taxon>Pentapetalae</taxon>
        <taxon>rosids</taxon>
        <taxon>fabids</taxon>
        <taxon>Fabales</taxon>
        <taxon>Fabaceae</taxon>
        <taxon>Papilionoideae</taxon>
        <taxon>50 kb inversion clade</taxon>
        <taxon>NPAAA clade</taxon>
        <taxon>indigoferoid/millettioid clade</taxon>
        <taxon>Phaseoleae</taxon>
        <taxon>Vigna</taxon>
    </lineage>
</organism>